<dbReference type="SMART" id="SM00448">
    <property type="entry name" value="REC"/>
    <property type="match status" value="1"/>
</dbReference>
<sequence length="806" mass="90084">MEIRSSLRKKSILALTLYLCFFIATIGSVVYLVVEPPVREKLERNLNLRTQLLASQIEGPLTNSVGLLNSLVGLGQTPTADISLQGTIPKLLAVSDDIIVSGGLWPKPTLEDERWQYTSLFFNKNEHGSLDQIHSYNNPESGGYDKEPWYQSVANKPAGYVSWSGVYIDTFTQVQMITASAPYYKEGVFAGVATVDLSLEALFQFIREHTNQYSLGVVIRDADGQVVIEHNFHLTKDIYISQLEFGAFQWQMDVVNAEVQVAEQVFDQVMSVERGIIPFLLICVLVGYYLLNRYIVEPIVRIAQKVDDSKTGGIIDITYDSEDEIGHLITKFNEKTVYLEQERIKAQASTNAKTAFLATLSHEIRTPMNGVLGTAQILLKTQLTDEQRKHLNTLYDSGDHMMTLLNEILDYSKIEQGHIEIDNTPFPIDSILGSTNSVYHTLCTEKGLQFRVISNLPEGRWYNNDKARLRQVLFNLLNNAVKFTDRGYVEVELTEYVEGQQTRLRISVKDTGIGISPDAQERIFRPFEQAESSTTRRYGGTGLGLAIVKQISEHMGGSITVQSQECIGTKFVVELELNPCEAGILEPSSTHKLDCQGLRALIVEDNRTNTIIMETFLRSKGFACVCVENGKQAVEQVSSQKFDLVLMDNHMPVLDGVGAIAVIRSMDTPAKSVLIFGCTADVFKETQERMLDVGANHIIAKPIVESELDDALYRHASILYQYQDKQGNKPVTPHDVDALLLNFYLALDDGNLTQALTTLSYILGSVQPSMTEELSSVIERIESHLLKALSPEQEDIDQLTILLADQ</sequence>
<evidence type="ECO:0000256" key="2">
    <source>
        <dbReference type="ARBA" id="ARBA00012438"/>
    </source>
</evidence>
<organism evidence="10 11">
    <name type="scientific">Vibrio campbellii</name>
    <dbReference type="NCBI Taxonomy" id="680"/>
    <lineage>
        <taxon>Bacteria</taxon>
        <taxon>Pseudomonadati</taxon>
        <taxon>Pseudomonadota</taxon>
        <taxon>Gammaproteobacteria</taxon>
        <taxon>Vibrionales</taxon>
        <taxon>Vibrionaceae</taxon>
        <taxon>Vibrio</taxon>
    </lineage>
</organism>
<keyword evidence="7" id="KW-1133">Transmembrane helix</keyword>
<dbReference type="Pfam" id="PF22673">
    <property type="entry name" value="MCP-like_PDC_1"/>
    <property type="match status" value="1"/>
</dbReference>
<evidence type="ECO:0000256" key="1">
    <source>
        <dbReference type="ARBA" id="ARBA00000085"/>
    </source>
</evidence>
<dbReference type="InterPro" id="IPR011006">
    <property type="entry name" value="CheY-like_superfamily"/>
</dbReference>
<dbReference type="SUPFAM" id="SSF47384">
    <property type="entry name" value="Homodimeric domain of signal transducing histidine kinase"/>
    <property type="match status" value="1"/>
</dbReference>
<dbReference type="PANTHER" id="PTHR45339:SF1">
    <property type="entry name" value="HYBRID SIGNAL TRANSDUCTION HISTIDINE KINASE J"/>
    <property type="match status" value="1"/>
</dbReference>
<evidence type="ECO:0000313" key="10">
    <source>
        <dbReference type="EMBL" id="UTZ25729.1"/>
    </source>
</evidence>
<dbReference type="PROSITE" id="PS50110">
    <property type="entry name" value="RESPONSE_REGULATORY"/>
    <property type="match status" value="1"/>
</dbReference>
<protein>
    <recommendedName>
        <fullName evidence="2">histidine kinase</fullName>
        <ecNumber evidence="2">2.7.13.3</ecNumber>
    </recommendedName>
</protein>
<dbReference type="SMART" id="SM00388">
    <property type="entry name" value="HisKA"/>
    <property type="match status" value="1"/>
</dbReference>
<accession>A0AAE9MY45</accession>
<dbReference type="PRINTS" id="PR00344">
    <property type="entry name" value="BCTRLSENSOR"/>
</dbReference>
<dbReference type="Proteomes" id="UP001058687">
    <property type="component" value="Chromosome 1"/>
</dbReference>
<dbReference type="PANTHER" id="PTHR45339">
    <property type="entry name" value="HYBRID SIGNAL TRANSDUCTION HISTIDINE KINASE J"/>
    <property type="match status" value="1"/>
</dbReference>
<dbReference type="Pfam" id="PF00072">
    <property type="entry name" value="Response_reg"/>
    <property type="match status" value="1"/>
</dbReference>
<dbReference type="AlphaFoldDB" id="A0AAE9MY45"/>
<dbReference type="RefSeq" id="WP_255937463.1">
    <property type="nucleotide sequence ID" value="NZ_CP050467.1"/>
</dbReference>
<dbReference type="InterPro" id="IPR001789">
    <property type="entry name" value="Sig_transdc_resp-reg_receiver"/>
</dbReference>
<dbReference type="CDD" id="cd16922">
    <property type="entry name" value="HATPase_EvgS-ArcB-TorS-like"/>
    <property type="match status" value="1"/>
</dbReference>
<dbReference type="Gene3D" id="3.30.565.10">
    <property type="entry name" value="Histidine kinase-like ATPase, C-terminal domain"/>
    <property type="match status" value="1"/>
</dbReference>
<feature type="domain" description="Histidine kinase" evidence="8">
    <location>
        <begin position="359"/>
        <end position="579"/>
    </location>
</feature>
<dbReference type="EC" id="2.7.13.3" evidence="2"/>
<dbReference type="SMART" id="SM00387">
    <property type="entry name" value="HATPase_c"/>
    <property type="match status" value="1"/>
</dbReference>
<dbReference type="GO" id="GO:0016787">
    <property type="term" value="F:hydrolase activity"/>
    <property type="evidence" value="ECO:0007669"/>
    <property type="project" value="UniProtKB-KW"/>
</dbReference>
<dbReference type="SUPFAM" id="SSF52172">
    <property type="entry name" value="CheY-like"/>
    <property type="match status" value="1"/>
</dbReference>
<evidence type="ECO:0000256" key="3">
    <source>
        <dbReference type="ARBA" id="ARBA00022553"/>
    </source>
</evidence>
<dbReference type="Gene3D" id="1.10.287.130">
    <property type="match status" value="1"/>
</dbReference>
<keyword evidence="7" id="KW-0472">Membrane</keyword>
<dbReference type="InterPro" id="IPR036097">
    <property type="entry name" value="HisK_dim/P_sf"/>
</dbReference>
<keyword evidence="4" id="KW-0378">Hydrolase</keyword>
<dbReference type="FunFam" id="1.10.287.130:FF:000089">
    <property type="entry name" value="Sensor histidine kinase"/>
    <property type="match status" value="1"/>
</dbReference>
<evidence type="ECO:0000256" key="4">
    <source>
        <dbReference type="ARBA" id="ARBA00022801"/>
    </source>
</evidence>
<feature type="modified residue" description="4-aspartylphosphate" evidence="6">
    <location>
        <position position="648"/>
    </location>
</feature>
<dbReference type="Gene3D" id="3.30.450.20">
    <property type="entry name" value="PAS domain"/>
    <property type="match status" value="1"/>
</dbReference>
<dbReference type="InterPro" id="IPR003661">
    <property type="entry name" value="HisK_dim/P_dom"/>
</dbReference>
<dbReference type="GO" id="GO:0000155">
    <property type="term" value="F:phosphorelay sensor kinase activity"/>
    <property type="evidence" value="ECO:0007669"/>
    <property type="project" value="InterPro"/>
</dbReference>
<dbReference type="Gene3D" id="3.40.50.2300">
    <property type="match status" value="1"/>
</dbReference>
<dbReference type="InterPro" id="IPR003594">
    <property type="entry name" value="HATPase_dom"/>
</dbReference>
<dbReference type="FunFam" id="3.30.565.10:FF:000010">
    <property type="entry name" value="Sensor histidine kinase RcsC"/>
    <property type="match status" value="1"/>
</dbReference>
<keyword evidence="5" id="KW-0902">Two-component regulatory system</keyword>
<gene>
    <name evidence="10" type="ORF">HB761_02570</name>
</gene>
<dbReference type="InterPro" id="IPR036890">
    <property type="entry name" value="HATPase_C_sf"/>
</dbReference>
<comment type="catalytic activity">
    <reaction evidence="1">
        <text>ATP + protein L-histidine = ADP + protein N-phospho-L-histidine.</text>
        <dbReference type="EC" id="2.7.13.3"/>
    </reaction>
</comment>
<evidence type="ECO:0000259" key="8">
    <source>
        <dbReference type="PROSITE" id="PS50109"/>
    </source>
</evidence>
<evidence type="ECO:0000313" key="11">
    <source>
        <dbReference type="Proteomes" id="UP001058687"/>
    </source>
</evidence>
<dbReference type="InterPro" id="IPR004358">
    <property type="entry name" value="Sig_transdc_His_kin-like_C"/>
</dbReference>
<evidence type="ECO:0000256" key="5">
    <source>
        <dbReference type="ARBA" id="ARBA00023012"/>
    </source>
</evidence>
<dbReference type="CDD" id="cd17546">
    <property type="entry name" value="REC_hyHK_CKI1_RcsC-like"/>
    <property type="match status" value="1"/>
</dbReference>
<dbReference type="CDD" id="cd12913">
    <property type="entry name" value="PDC1_MCP_like"/>
    <property type="match status" value="1"/>
</dbReference>
<evidence type="ECO:0000256" key="6">
    <source>
        <dbReference type="PROSITE-ProRule" id="PRU00169"/>
    </source>
</evidence>
<evidence type="ECO:0000256" key="7">
    <source>
        <dbReference type="SAM" id="Phobius"/>
    </source>
</evidence>
<feature type="transmembrane region" description="Helical" evidence="7">
    <location>
        <begin position="12"/>
        <end position="34"/>
    </location>
</feature>
<proteinExistence type="predicted"/>
<reference evidence="10" key="1">
    <citation type="submission" date="2020-03" db="EMBL/GenBank/DDBJ databases">
        <title>Five strains of Vibrio campbellii isolated from Mariana Trench.</title>
        <authorList>
            <person name="Liang J."/>
            <person name="Zhang X.-H."/>
        </authorList>
    </citation>
    <scope>NUCLEOTIDE SEQUENCE</scope>
    <source>
        <strain evidence="10">LJC014</strain>
    </source>
</reference>
<dbReference type="Pfam" id="PF02518">
    <property type="entry name" value="HATPase_c"/>
    <property type="match status" value="1"/>
</dbReference>
<feature type="domain" description="Response regulatory" evidence="9">
    <location>
        <begin position="599"/>
        <end position="716"/>
    </location>
</feature>
<dbReference type="CDD" id="cd00082">
    <property type="entry name" value="HisKA"/>
    <property type="match status" value="1"/>
</dbReference>
<evidence type="ECO:0000259" key="9">
    <source>
        <dbReference type="PROSITE" id="PS50110"/>
    </source>
</evidence>
<dbReference type="SUPFAM" id="SSF55874">
    <property type="entry name" value="ATPase domain of HSP90 chaperone/DNA topoisomerase II/histidine kinase"/>
    <property type="match status" value="1"/>
</dbReference>
<dbReference type="InterPro" id="IPR005467">
    <property type="entry name" value="His_kinase_dom"/>
</dbReference>
<dbReference type="Gene3D" id="6.10.340.10">
    <property type="match status" value="1"/>
</dbReference>
<name>A0AAE9MY45_9VIBR</name>
<keyword evidence="3 6" id="KW-0597">Phosphoprotein</keyword>
<dbReference type="EMBL" id="CP050467">
    <property type="protein sequence ID" value="UTZ25729.1"/>
    <property type="molecule type" value="Genomic_DNA"/>
</dbReference>
<dbReference type="Pfam" id="PF00512">
    <property type="entry name" value="HisKA"/>
    <property type="match status" value="1"/>
</dbReference>
<keyword evidence="7" id="KW-0812">Transmembrane</keyword>
<dbReference type="PROSITE" id="PS50109">
    <property type="entry name" value="HIS_KIN"/>
    <property type="match status" value="1"/>
</dbReference>